<evidence type="ECO:0000313" key="2">
    <source>
        <dbReference type="Proteomes" id="UP001160390"/>
    </source>
</evidence>
<gene>
    <name evidence="1" type="ORF">CCHLO57077_00000617</name>
</gene>
<dbReference type="AlphaFoldDB" id="A0AA35MAI3"/>
<protein>
    <submittedName>
        <fullName evidence="1">Uncharacterized protein</fullName>
    </submittedName>
</protein>
<evidence type="ECO:0000313" key="1">
    <source>
        <dbReference type="EMBL" id="CAI6093551.1"/>
    </source>
</evidence>
<reference evidence="1" key="1">
    <citation type="submission" date="2023-01" db="EMBL/GenBank/DDBJ databases">
        <authorList>
            <person name="Piombo E."/>
        </authorList>
    </citation>
    <scope>NUCLEOTIDE SEQUENCE</scope>
</reference>
<accession>A0AA35MAI3</accession>
<sequence>MEPQILPVDKAINADLYVYDTRKRNRLEKRVIRVRLDSNIDVQKWEGSYDSSDEEYHDNSRAGRSFGARETELYGVPMDHLVVVVGELLPFRVKLDQIAQAKWPCELPEAIKNAIPAKHHTRIRIVVCLLKDSLRRWYVLADKKDGLCSLRSLPRGYDREIFYYREWAKVDSDTHFFAKNPKKKWKSEIDEFCLTYIRENNADIPVHFHLSTTGGQFAQRQNRFECVVSNLNKSLACYKHSENPEYLNHMLLQLNQAMGCQTGDISQNHDMKLIVNLISGDEELSHEEADKAAAAYKSIWSAATPHDLPQAVTGGALYQLGTGLRTKVLREYPSLQENRYQQFISTFCTLYEKFQGNSYPYSESQRDIDIVTAYRSARRSAVSDVDLLMVPVKTGCPEAVVLVEIQQHIKELRFFIKLMSERIECISSAYPSRPTMPSEYGLPEHIRRLMNAIDVNEASEHVSHIIHYFTMQEKASLSSLMDMIAEVEASSIERMQTFARDFRVKVSLAEDGDEN</sequence>
<name>A0AA35MAI3_9HYPO</name>
<organism evidence="1 2">
    <name type="scientific">Clonostachys chloroleuca</name>
    <dbReference type="NCBI Taxonomy" id="1926264"/>
    <lineage>
        <taxon>Eukaryota</taxon>
        <taxon>Fungi</taxon>
        <taxon>Dikarya</taxon>
        <taxon>Ascomycota</taxon>
        <taxon>Pezizomycotina</taxon>
        <taxon>Sordariomycetes</taxon>
        <taxon>Hypocreomycetidae</taxon>
        <taxon>Hypocreales</taxon>
        <taxon>Bionectriaceae</taxon>
        <taxon>Clonostachys</taxon>
    </lineage>
</organism>
<dbReference type="Proteomes" id="UP001160390">
    <property type="component" value="Unassembled WGS sequence"/>
</dbReference>
<keyword evidence="2" id="KW-1185">Reference proteome</keyword>
<comment type="caution">
    <text evidence="1">The sequence shown here is derived from an EMBL/GenBank/DDBJ whole genome shotgun (WGS) entry which is preliminary data.</text>
</comment>
<proteinExistence type="predicted"/>
<dbReference type="EMBL" id="CABFNP030001245">
    <property type="protein sequence ID" value="CAI6093551.1"/>
    <property type="molecule type" value="Genomic_DNA"/>
</dbReference>